<dbReference type="GeneID" id="37069972"/>
<evidence type="ECO:0000256" key="1">
    <source>
        <dbReference type="SAM" id="MobiDB-lite"/>
    </source>
</evidence>
<dbReference type="VEuPathDB" id="FungiDB:BO70DRAFT_425965"/>
<sequence length="458" mass="53015">MSQPQAQPPQSTNHEYKKLKKSDIWKWFNCQSSRHDQRLIRSMVLKILRDNNLLTAKVRDNEDRQNMELLLENYIDRCPGLVREKYEESPDKTMYYLRSLMLQERRSFKHNARRQEKRDTTRRNHHRDGLDDTGEVDDYDINNPDEDEGKEDEQDSEMERRVVISANCHNDATSSLAIVPTAEDRDRNCRPNEEMPTEVDPPSSTKDISSVLPSCESRERDLTAQQRGRCAVTRVPSVASEVQHNTPAHFSANHIRDYHSHDARHNTDPDYAYAPSWSYFFAGSQEDATEQELDACDYRENADHNFGAILEHPTWQSSPITDRRPDLDAQVPQGTGFSNENEYTQVRGTPGLDGLDRGNNPGDQERSTVEAVQLSTGLGTGLQLPPTMYSVYDFLQYLHLLLGEKLEALRKHQSLEDDERSRLLHRIRDLEGEVFDLRRGIFRERRGDPDQPPPHPYM</sequence>
<protein>
    <submittedName>
        <fullName evidence="2">Uncharacterized protein</fullName>
    </submittedName>
</protein>
<feature type="compositionally biased region" description="Basic and acidic residues" evidence="1">
    <location>
        <begin position="183"/>
        <end position="193"/>
    </location>
</feature>
<feature type="compositionally biased region" description="Polar residues" evidence="1">
    <location>
        <begin position="334"/>
        <end position="347"/>
    </location>
</feature>
<feature type="region of interest" description="Disordered" evidence="1">
    <location>
        <begin position="107"/>
        <end position="157"/>
    </location>
</feature>
<feature type="compositionally biased region" description="Basic and acidic residues" evidence="1">
    <location>
        <begin position="113"/>
        <end position="130"/>
    </location>
</feature>
<reference evidence="2 3" key="1">
    <citation type="submission" date="2016-12" db="EMBL/GenBank/DDBJ databases">
        <title>The genomes of Aspergillus section Nigri reveals drivers in fungal speciation.</title>
        <authorList>
            <consortium name="DOE Joint Genome Institute"/>
            <person name="Vesth T.C."/>
            <person name="Nybo J."/>
            <person name="Theobald S."/>
            <person name="Brandl J."/>
            <person name="Frisvad J.C."/>
            <person name="Nielsen K.F."/>
            <person name="Lyhne E.K."/>
            <person name="Kogle M.E."/>
            <person name="Kuo A."/>
            <person name="Riley R."/>
            <person name="Clum A."/>
            <person name="Nolan M."/>
            <person name="Lipzen A."/>
            <person name="Salamov A."/>
            <person name="Henrissat B."/>
            <person name="Wiebenga A."/>
            <person name="De Vries R.P."/>
            <person name="Grigoriev I.V."/>
            <person name="Mortensen U.H."/>
            <person name="Andersen M.R."/>
            <person name="Baker S.E."/>
        </authorList>
    </citation>
    <scope>NUCLEOTIDE SEQUENCE [LARGE SCALE GENOMIC DNA]</scope>
    <source>
        <strain evidence="2 3">CBS 117.55</strain>
    </source>
</reference>
<dbReference type="EMBL" id="MSFL01000002">
    <property type="protein sequence ID" value="PWY91054.1"/>
    <property type="molecule type" value="Genomic_DNA"/>
</dbReference>
<dbReference type="Proteomes" id="UP000247233">
    <property type="component" value="Unassembled WGS sequence"/>
</dbReference>
<dbReference type="AlphaFoldDB" id="A0A317WXD3"/>
<gene>
    <name evidence="2" type="ORF">BO70DRAFT_425965</name>
</gene>
<dbReference type="OrthoDB" id="5413982at2759"/>
<evidence type="ECO:0000313" key="3">
    <source>
        <dbReference type="Proteomes" id="UP000247233"/>
    </source>
</evidence>
<evidence type="ECO:0000313" key="2">
    <source>
        <dbReference type="EMBL" id="PWY91054.1"/>
    </source>
</evidence>
<keyword evidence="3" id="KW-1185">Reference proteome</keyword>
<organism evidence="2 3">
    <name type="scientific">Aspergillus heteromorphus CBS 117.55</name>
    <dbReference type="NCBI Taxonomy" id="1448321"/>
    <lineage>
        <taxon>Eukaryota</taxon>
        <taxon>Fungi</taxon>
        <taxon>Dikarya</taxon>
        <taxon>Ascomycota</taxon>
        <taxon>Pezizomycotina</taxon>
        <taxon>Eurotiomycetes</taxon>
        <taxon>Eurotiomycetidae</taxon>
        <taxon>Eurotiales</taxon>
        <taxon>Aspergillaceae</taxon>
        <taxon>Aspergillus</taxon>
        <taxon>Aspergillus subgen. Circumdati</taxon>
    </lineage>
</organism>
<accession>A0A317WXD3</accession>
<comment type="caution">
    <text evidence="2">The sequence shown here is derived from an EMBL/GenBank/DDBJ whole genome shotgun (WGS) entry which is preliminary data.</text>
</comment>
<feature type="region of interest" description="Disordered" evidence="1">
    <location>
        <begin position="183"/>
        <end position="210"/>
    </location>
</feature>
<feature type="compositionally biased region" description="Acidic residues" evidence="1">
    <location>
        <begin position="131"/>
        <end position="156"/>
    </location>
</feature>
<dbReference type="RefSeq" id="XP_025403497.1">
    <property type="nucleotide sequence ID" value="XM_025547735.1"/>
</dbReference>
<proteinExistence type="predicted"/>
<feature type="region of interest" description="Disordered" evidence="1">
    <location>
        <begin position="334"/>
        <end position="367"/>
    </location>
</feature>
<name>A0A317WXD3_9EURO</name>